<evidence type="ECO:0000259" key="1">
    <source>
        <dbReference type="Pfam" id="PF12961"/>
    </source>
</evidence>
<evidence type="ECO:0000313" key="2">
    <source>
        <dbReference type="EMBL" id="OGL70231.1"/>
    </source>
</evidence>
<dbReference type="InterPro" id="IPR039440">
    <property type="entry name" value="DUF3850"/>
</dbReference>
<feature type="domain" description="DUF3850" evidence="1">
    <location>
        <begin position="3"/>
        <end position="67"/>
    </location>
</feature>
<evidence type="ECO:0000313" key="3">
    <source>
        <dbReference type="Proteomes" id="UP000177097"/>
    </source>
</evidence>
<sequence length="86" mass="10442">MKHEKKVWPEYFQKILDGKKTYELRLADWECNEGDILVLQEWDPETKEFSGRTLEKEVTYVGKTKNFTFWPKEDVEKYGYQIIAFK</sequence>
<dbReference type="InterPro" id="IPR015947">
    <property type="entry name" value="PUA-like_sf"/>
</dbReference>
<dbReference type="Pfam" id="PF12961">
    <property type="entry name" value="DUF3850"/>
    <property type="match status" value="1"/>
</dbReference>
<reference evidence="2 3" key="1">
    <citation type="journal article" date="2016" name="Nat. Commun.">
        <title>Thousands of microbial genomes shed light on interconnected biogeochemical processes in an aquifer system.</title>
        <authorList>
            <person name="Anantharaman K."/>
            <person name="Brown C.T."/>
            <person name="Hug L.A."/>
            <person name="Sharon I."/>
            <person name="Castelle C.J."/>
            <person name="Probst A.J."/>
            <person name="Thomas B.C."/>
            <person name="Singh A."/>
            <person name="Wilkins M.J."/>
            <person name="Karaoz U."/>
            <person name="Brodie E.L."/>
            <person name="Williams K.H."/>
            <person name="Hubbard S.S."/>
            <person name="Banfield J.F."/>
        </authorList>
    </citation>
    <scope>NUCLEOTIDE SEQUENCE [LARGE SCALE GENOMIC DNA]</scope>
</reference>
<dbReference type="EMBL" id="MGDX01000033">
    <property type="protein sequence ID" value="OGL70231.1"/>
    <property type="molecule type" value="Genomic_DNA"/>
</dbReference>
<dbReference type="Gene3D" id="2.30.130.30">
    <property type="entry name" value="Hypothetical protein"/>
    <property type="match status" value="1"/>
</dbReference>
<name>A0A1F7TW60_9BACT</name>
<organism evidence="2 3">
    <name type="scientific">Candidatus Uhrbacteria bacterium RIFCSPHIGHO2_02_FULL_53_13</name>
    <dbReference type="NCBI Taxonomy" id="1802389"/>
    <lineage>
        <taxon>Bacteria</taxon>
        <taxon>Candidatus Uhriibacteriota</taxon>
    </lineage>
</organism>
<accession>A0A1F7TW60</accession>
<dbReference type="STRING" id="1802389.A3C17_03135"/>
<protein>
    <recommendedName>
        <fullName evidence="1">DUF3850 domain-containing protein</fullName>
    </recommendedName>
</protein>
<comment type="caution">
    <text evidence="2">The sequence shown here is derived from an EMBL/GenBank/DDBJ whole genome shotgun (WGS) entry which is preliminary data.</text>
</comment>
<dbReference type="Proteomes" id="UP000177097">
    <property type="component" value="Unassembled WGS sequence"/>
</dbReference>
<dbReference type="AlphaFoldDB" id="A0A1F7TW60"/>
<dbReference type="SUPFAM" id="SSF88697">
    <property type="entry name" value="PUA domain-like"/>
    <property type="match status" value="1"/>
</dbReference>
<proteinExistence type="predicted"/>
<gene>
    <name evidence="2" type="ORF">A3C17_03135</name>
</gene>